<organism evidence="1 2">
    <name type="scientific">Furfurilactobacillus milii</name>
    <dbReference type="NCBI Taxonomy" id="2888272"/>
    <lineage>
        <taxon>Bacteria</taxon>
        <taxon>Bacillati</taxon>
        <taxon>Bacillota</taxon>
        <taxon>Bacilli</taxon>
        <taxon>Lactobacillales</taxon>
        <taxon>Lactobacillaceae</taxon>
        <taxon>Furfurilactobacillus</taxon>
    </lineage>
</organism>
<protein>
    <submittedName>
        <fullName evidence="1">Antirestriction protein ArdA</fullName>
    </submittedName>
</protein>
<dbReference type="Pfam" id="PF07275">
    <property type="entry name" value="ArdA"/>
    <property type="match status" value="1"/>
</dbReference>
<name>A0A6N9HZF0_9LACO</name>
<sequence>MDELKVYLVNLGRYNENEPTGAWFTLPLDYDQVRETLKLDATHEEYAIHDYELPIKISEYESLERLNRIYHAATTISETPFYPIINDLVEAWFTSIEDLAENLDELHMYQGDVTDLARRIVDEGVFGDVSDNLKFYIDFQRLGEVMLIDGNYLETTAGLVEYSG</sequence>
<reference evidence="1 2" key="1">
    <citation type="journal article" date="2019" name="Appl. Environ. Microbiol.">
        <title>Genetic determinants of hydroxycinnamic acid metabolism in heterofermentative lactobacilli.</title>
        <authorList>
            <person name="Gaur G."/>
            <person name="Oh J.H."/>
            <person name="Filannino P."/>
            <person name="Gobbetti M."/>
            <person name="van Pijkeren J.P."/>
            <person name="Ganzle M.G."/>
        </authorList>
    </citation>
    <scope>NUCLEOTIDE SEQUENCE [LARGE SCALE GENOMIC DNA]</scope>
    <source>
        <strain evidence="1 2">C5</strain>
    </source>
</reference>
<dbReference type="AlphaFoldDB" id="A0A6N9HZF0"/>
<evidence type="ECO:0000313" key="1">
    <source>
        <dbReference type="EMBL" id="MYV16060.1"/>
    </source>
</evidence>
<dbReference type="InterPro" id="IPR041893">
    <property type="entry name" value="ArdA_dom3"/>
</dbReference>
<dbReference type="Proteomes" id="UP000449209">
    <property type="component" value="Unassembled WGS sequence"/>
</dbReference>
<comment type="caution">
    <text evidence="1">The sequence shown here is derived from an EMBL/GenBank/DDBJ whole genome shotgun (WGS) entry which is preliminary data.</text>
</comment>
<dbReference type="EMBL" id="WEZQ01000001">
    <property type="protein sequence ID" value="MYV16060.1"/>
    <property type="molecule type" value="Genomic_DNA"/>
</dbReference>
<dbReference type="RefSeq" id="WP_161002673.1">
    <property type="nucleotide sequence ID" value="NZ_WEZQ01000001.1"/>
</dbReference>
<dbReference type="InterPro" id="IPR041895">
    <property type="entry name" value="ArdA_dom1"/>
</dbReference>
<evidence type="ECO:0000313" key="2">
    <source>
        <dbReference type="Proteomes" id="UP000449209"/>
    </source>
</evidence>
<dbReference type="Gene3D" id="3.10.20.480">
    <property type="entry name" value="Antirestriction protein ArdA, domain 1"/>
    <property type="match status" value="1"/>
</dbReference>
<dbReference type="OrthoDB" id="944647at2"/>
<dbReference type="InterPro" id="IPR009899">
    <property type="entry name" value="ArdA"/>
</dbReference>
<dbReference type="Gene3D" id="1.10.10.1190">
    <property type="entry name" value="Antirestriction protein ArdA, domain 3"/>
    <property type="match status" value="1"/>
</dbReference>
<proteinExistence type="predicted"/>
<gene>
    <name evidence="1" type="ORF">GB993_00760</name>
</gene>
<accession>A0A6N9HZF0</accession>